<dbReference type="CDD" id="cd09726">
    <property type="entry name" value="RAMP_I_III"/>
    <property type="match status" value="1"/>
</dbReference>
<accession>A0A1Y1QE78</accession>
<gene>
    <name evidence="1" type="ORF">BWK73_39775</name>
</gene>
<name>A0A1Y1QE78_9GAMM</name>
<comment type="caution">
    <text evidence="1">The sequence shown here is derived from an EMBL/GenBank/DDBJ whole genome shotgun (WGS) entry which is preliminary data.</text>
</comment>
<reference evidence="1 2" key="1">
    <citation type="submission" date="2017-01" db="EMBL/GenBank/DDBJ databases">
        <title>Novel large sulfur bacteria in the metagenomes of groundwater-fed chemosynthetic microbial mats in the Lake Huron basin.</title>
        <authorList>
            <person name="Sharrar A.M."/>
            <person name="Flood B.E."/>
            <person name="Bailey J.V."/>
            <person name="Jones D.S."/>
            <person name="Biddanda B."/>
            <person name="Ruberg S.A."/>
            <person name="Marcus D.N."/>
            <person name="Dick G.J."/>
        </authorList>
    </citation>
    <scope>NUCLEOTIDE SEQUENCE [LARGE SCALE GENOMIC DNA]</scope>
    <source>
        <strain evidence="1">A8</strain>
    </source>
</reference>
<evidence type="ECO:0000313" key="1">
    <source>
        <dbReference type="EMBL" id="OQX03362.1"/>
    </source>
</evidence>
<protein>
    <submittedName>
        <fullName evidence="1">Uncharacterized protein</fullName>
    </submittedName>
</protein>
<dbReference type="AlphaFoldDB" id="A0A1Y1QE78"/>
<proteinExistence type="predicted"/>
<dbReference type="EMBL" id="MTEJ01000413">
    <property type="protein sequence ID" value="OQX03362.1"/>
    <property type="molecule type" value="Genomic_DNA"/>
</dbReference>
<evidence type="ECO:0000313" key="2">
    <source>
        <dbReference type="Proteomes" id="UP000192491"/>
    </source>
</evidence>
<dbReference type="Proteomes" id="UP000192491">
    <property type="component" value="Unassembled WGS sequence"/>
</dbReference>
<sequence>MITKHYCLELTFAGPLLSQASGTLRMGMDTAMQRDSEGFPVLNGSLIRGNIRDVLQQFACTLYRSGHLDQGLSIAEKLEFWFGKAATDFESQRAKVQLDFFWRLQNTHVIEEAQRTRIQMDNNGRVKDGALQVLEDCFPLGTTPVFAGKLRGQFADEAEAQEFEKLIKMALQYIPAMGSLKGIGFGRLLDANLSVSKTESSSVSEQPEWVKDCFGLQFTFDRPFCIGKPRTPESNRIESEEVIPGQVLKAIIAQQYGDDRARLQAELCFDELIFSHFQPASSKTPVLRTPPIPLSLAFVDKVLHDFSVNTVNGERAPEFKPDWKSKQEQAANEKLNRKADSPKRLLLVRTGIDSTTQTASEGQLFSLECVDPAGFVWCGNISLANVPADKHATVLQHLHDCLMNGLHGIGKTKAAVSELVYTPPFAYVSDEAESRALSTTITLTLMTPARLFPLGWERQNPGQTARELYQDYWHGISGGSLELDKFFAQQERVGGAYHYHRFQRKQGNDYSPEWLTTAGSVFVLQVKDVDKARPQIEQWLRKGLPLPQQETDTWKPQERWQKSSYLSEHGYGEVVLNWYPDLQGDKA</sequence>
<organism evidence="1 2">
    <name type="scientific">Thiothrix lacustris</name>
    <dbReference type="NCBI Taxonomy" id="525917"/>
    <lineage>
        <taxon>Bacteria</taxon>
        <taxon>Pseudomonadati</taxon>
        <taxon>Pseudomonadota</taxon>
        <taxon>Gammaproteobacteria</taxon>
        <taxon>Thiotrichales</taxon>
        <taxon>Thiotrichaceae</taxon>
        <taxon>Thiothrix</taxon>
    </lineage>
</organism>